<evidence type="ECO:0000313" key="2">
    <source>
        <dbReference type="Proteomes" id="UP000439903"/>
    </source>
</evidence>
<evidence type="ECO:0000313" key="1">
    <source>
        <dbReference type="EMBL" id="KAF0517992.1"/>
    </source>
</evidence>
<dbReference type="Proteomes" id="UP000439903">
    <property type="component" value="Unassembled WGS sequence"/>
</dbReference>
<accession>A0A8H4AP12</accession>
<name>A0A8H4AP12_GIGMA</name>
<protein>
    <submittedName>
        <fullName evidence="1">Uncharacterized protein</fullName>
    </submittedName>
</protein>
<sequence>MCTDINFQYWIVTPTEQWDTLEYHKACYKTLKQQLFWHEINSLDKEKAKAKEILEGLSNDLKKDGRLEIYWKKHYSVE</sequence>
<proteinExistence type="predicted"/>
<comment type="caution">
    <text evidence="1">The sequence shown here is derived from an EMBL/GenBank/DDBJ whole genome shotgun (WGS) entry which is preliminary data.</text>
</comment>
<reference evidence="1 2" key="1">
    <citation type="journal article" date="2019" name="Environ. Microbiol.">
        <title>At the nexus of three kingdoms: the genome of the mycorrhizal fungus Gigaspora margarita provides insights into plant, endobacterial and fungal interactions.</title>
        <authorList>
            <person name="Venice F."/>
            <person name="Ghignone S."/>
            <person name="Salvioli di Fossalunga A."/>
            <person name="Amselem J."/>
            <person name="Novero M."/>
            <person name="Xianan X."/>
            <person name="Sedzielewska Toro K."/>
            <person name="Morin E."/>
            <person name="Lipzen A."/>
            <person name="Grigoriev I.V."/>
            <person name="Henrissat B."/>
            <person name="Martin F.M."/>
            <person name="Bonfante P."/>
        </authorList>
    </citation>
    <scope>NUCLEOTIDE SEQUENCE [LARGE SCALE GENOMIC DNA]</scope>
    <source>
        <strain evidence="1 2">BEG34</strain>
    </source>
</reference>
<organism evidence="1 2">
    <name type="scientific">Gigaspora margarita</name>
    <dbReference type="NCBI Taxonomy" id="4874"/>
    <lineage>
        <taxon>Eukaryota</taxon>
        <taxon>Fungi</taxon>
        <taxon>Fungi incertae sedis</taxon>
        <taxon>Mucoromycota</taxon>
        <taxon>Glomeromycotina</taxon>
        <taxon>Glomeromycetes</taxon>
        <taxon>Diversisporales</taxon>
        <taxon>Gigasporaceae</taxon>
        <taxon>Gigaspora</taxon>
    </lineage>
</organism>
<dbReference type="OrthoDB" id="2429301at2759"/>
<keyword evidence="2" id="KW-1185">Reference proteome</keyword>
<dbReference type="AlphaFoldDB" id="A0A8H4AP12"/>
<gene>
    <name evidence="1" type="ORF">F8M41_016835</name>
</gene>
<dbReference type="EMBL" id="WTPW01000373">
    <property type="protein sequence ID" value="KAF0517992.1"/>
    <property type="molecule type" value="Genomic_DNA"/>
</dbReference>